<dbReference type="Pfam" id="PF00563">
    <property type="entry name" value="EAL"/>
    <property type="match status" value="1"/>
</dbReference>
<dbReference type="NCBIfam" id="TIGR00254">
    <property type="entry name" value="GGDEF"/>
    <property type="match status" value="1"/>
</dbReference>
<feature type="domain" description="PAS" evidence="2">
    <location>
        <begin position="64"/>
        <end position="101"/>
    </location>
</feature>
<evidence type="ECO:0000259" key="5">
    <source>
        <dbReference type="PROSITE" id="PS50887"/>
    </source>
</evidence>
<feature type="domain" description="PAC" evidence="3">
    <location>
        <begin position="133"/>
        <end position="186"/>
    </location>
</feature>
<dbReference type="InterPro" id="IPR043128">
    <property type="entry name" value="Rev_trsase/Diguanyl_cyclase"/>
</dbReference>
<dbReference type="InterPro" id="IPR035965">
    <property type="entry name" value="PAS-like_dom_sf"/>
</dbReference>
<keyword evidence="1" id="KW-0812">Transmembrane</keyword>
<keyword evidence="1" id="KW-0472">Membrane</keyword>
<dbReference type="EMBL" id="QANS01000003">
    <property type="protein sequence ID" value="PTU31648.1"/>
    <property type="molecule type" value="Genomic_DNA"/>
</dbReference>
<evidence type="ECO:0000256" key="1">
    <source>
        <dbReference type="SAM" id="Phobius"/>
    </source>
</evidence>
<dbReference type="SUPFAM" id="SSF141868">
    <property type="entry name" value="EAL domain-like"/>
    <property type="match status" value="1"/>
</dbReference>
<dbReference type="InterPro" id="IPR013656">
    <property type="entry name" value="PAS_4"/>
</dbReference>
<dbReference type="InterPro" id="IPR000700">
    <property type="entry name" value="PAS-assoc_C"/>
</dbReference>
<dbReference type="PANTHER" id="PTHR44757">
    <property type="entry name" value="DIGUANYLATE CYCLASE DGCP"/>
    <property type="match status" value="1"/>
</dbReference>
<dbReference type="Pfam" id="PF00990">
    <property type="entry name" value="GGDEF"/>
    <property type="match status" value="1"/>
</dbReference>
<dbReference type="Proteomes" id="UP000244248">
    <property type="component" value="Unassembled WGS sequence"/>
</dbReference>
<dbReference type="CDD" id="cd01949">
    <property type="entry name" value="GGDEF"/>
    <property type="match status" value="1"/>
</dbReference>
<dbReference type="SMART" id="SM00052">
    <property type="entry name" value="EAL"/>
    <property type="match status" value="1"/>
</dbReference>
<evidence type="ECO:0000259" key="4">
    <source>
        <dbReference type="PROSITE" id="PS50883"/>
    </source>
</evidence>
<dbReference type="PROSITE" id="PS50887">
    <property type="entry name" value="GGDEF"/>
    <property type="match status" value="1"/>
</dbReference>
<comment type="caution">
    <text evidence="6">The sequence shown here is derived from an EMBL/GenBank/DDBJ whole genome shotgun (WGS) entry which is preliminary data.</text>
</comment>
<dbReference type="PROSITE" id="PS50113">
    <property type="entry name" value="PAC"/>
    <property type="match status" value="1"/>
</dbReference>
<feature type="domain" description="EAL" evidence="4">
    <location>
        <begin position="362"/>
        <end position="615"/>
    </location>
</feature>
<dbReference type="PROSITE" id="PS50883">
    <property type="entry name" value="EAL"/>
    <property type="match status" value="1"/>
</dbReference>
<dbReference type="Pfam" id="PF08448">
    <property type="entry name" value="PAS_4"/>
    <property type="match status" value="1"/>
</dbReference>
<evidence type="ECO:0008006" key="8">
    <source>
        <dbReference type="Google" id="ProtNLM"/>
    </source>
</evidence>
<evidence type="ECO:0000313" key="6">
    <source>
        <dbReference type="EMBL" id="PTU31648.1"/>
    </source>
</evidence>
<dbReference type="RefSeq" id="WP_107940194.1">
    <property type="nucleotide sequence ID" value="NZ_QANS01000003.1"/>
</dbReference>
<evidence type="ECO:0000313" key="7">
    <source>
        <dbReference type="Proteomes" id="UP000244248"/>
    </source>
</evidence>
<dbReference type="InterPro" id="IPR029787">
    <property type="entry name" value="Nucleotide_cyclase"/>
</dbReference>
<sequence length="616" mass="68159">MNMSIISWLSSTGDGSLDHWLFWAPLLMWALLVVVGVLVLSSQRRKTQSLAMLRAVGELTELTLSNVSDGVIHTDADGIITFCNTAAAKIIGVPATRLVGQPFKLGVRVYKGEAQTLVENPASFMLTTGAGVYLDPYSGLRTANGEIRPISETISLVRDASGKVIGAVFVFQDVSDARDLSDQLTYQARHDSLTGLPNRLAFEESIKDFVKGPREGHQKKFLMYLDLDHFKMINDVYGHANGDRFLREISALLRALLRPEDGLARLGGDEFGITLCLADAEKAQQVADSLIAAVGAFRLDVGDQQGEVGLSIGIVGIAEDRCDPSVLMARADTACYAAKDRGRGRCQLYLPDDPHILLAESTLDCANMIQRAFDDNRFEVYLQEIVGRDRKVLGYESLIRMRSETGALVMPAEFMPAAQRMGWMTRIDQWMLQNVIALTRNWPKGKGQQPYISLNLSARSFGDATFGDGMLALLDASAVHKRILRFEITETDQLQANATETRLISELHRRGFMVWLDDMGTGYNSFDLLKRLRIDGIKIDRSFTRSLLISPIDRALTEALVSIGKVMHLEIIAEGVEDEETYQALLGMHADAFQGHRFHRAESAANVMLHQSFATV</sequence>
<dbReference type="InterPro" id="IPR000160">
    <property type="entry name" value="GGDEF_dom"/>
</dbReference>
<dbReference type="InterPro" id="IPR052155">
    <property type="entry name" value="Biofilm_reg_signaling"/>
</dbReference>
<dbReference type="AlphaFoldDB" id="A0A2T5MGE0"/>
<gene>
    <name evidence="6" type="ORF">CJD38_10040</name>
</gene>
<dbReference type="InterPro" id="IPR000014">
    <property type="entry name" value="PAS"/>
</dbReference>
<dbReference type="SUPFAM" id="SSF55785">
    <property type="entry name" value="PYP-like sensor domain (PAS domain)"/>
    <property type="match status" value="1"/>
</dbReference>
<reference evidence="6 7" key="1">
    <citation type="submission" date="2018-04" db="EMBL/GenBank/DDBJ databases">
        <title>Novel species isolated from glacier.</title>
        <authorList>
            <person name="Liu Q."/>
            <person name="Xin Y.-H."/>
        </authorList>
    </citation>
    <scope>NUCLEOTIDE SEQUENCE [LARGE SCALE GENOMIC DNA]</scope>
    <source>
        <strain evidence="6 7">GT1R17</strain>
    </source>
</reference>
<dbReference type="Gene3D" id="3.30.450.20">
    <property type="entry name" value="PAS domain"/>
    <property type="match status" value="1"/>
</dbReference>
<accession>A0A2T5MGE0</accession>
<dbReference type="NCBIfam" id="TIGR00229">
    <property type="entry name" value="sensory_box"/>
    <property type="match status" value="1"/>
</dbReference>
<dbReference type="InterPro" id="IPR035919">
    <property type="entry name" value="EAL_sf"/>
</dbReference>
<dbReference type="SMART" id="SM00267">
    <property type="entry name" value="GGDEF"/>
    <property type="match status" value="1"/>
</dbReference>
<feature type="transmembrane region" description="Helical" evidence="1">
    <location>
        <begin position="20"/>
        <end position="40"/>
    </location>
</feature>
<keyword evidence="1" id="KW-1133">Transmembrane helix</keyword>
<dbReference type="SUPFAM" id="SSF55073">
    <property type="entry name" value="Nucleotide cyclase"/>
    <property type="match status" value="1"/>
</dbReference>
<evidence type="ECO:0000259" key="2">
    <source>
        <dbReference type="PROSITE" id="PS50112"/>
    </source>
</evidence>
<keyword evidence="7" id="KW-1185">Reference proteome</keyword>
<dbReference type="Gene3D" id="3.20.20.450">
    <property type="entry name" value="EAL domain"/>
    <property type="match status" value="1"/>
</dbReference>
<feature type="domain" description="GGDEF" evidence="5">
    <location>
        <begin position="218"/>
        <end position="351"/>
    </location>
</feature>
<dbReference type="PROSITE" id="PS50112">
    <property type="entry name" value="PAS"/>
    <property type="match status" value="1"/>
</dbReference>
<dbReference type="InterPro" id="IPR001633">
    <property type="entry name" value="EAL_dom"/>
</dbReference>
<organism evidence="6 7">
    <name type="scientific">Stenotrophobium rhamnosiphilum</name>
    <dbReference type="NCBI Taxonomy" id="2029166"/>
    <lineage>
        <taxon>Bacteria</taxon>
        <taxon>Pseudomonadati</taxon>
        <taxon>Pseudomonadota</taxon>
        <taxon>Gammaproteobacteria</taxon>
        <taxon>Nevskiales</taxon>
        <taxon>Nevskiaceae</taxon>
        <taxon>Stenotrophobium</taxon>
    </lineage>
</organism>
<dbReference type="OrthoDB" id="9816034at2"/>
<dbReference type="CDD" id="cd01948">
    <property type="entry name" value="EAL"/>
    <property type="match status" value="1"/>
</dbReference>
<evidence type="ECO:0000259" key="3">
    <source>
        <dbReference type="PROSITE" id="PS50113"/>
    </source>
</evidence>
<dbReference type="PANTHER" id="PTHR44757:SF4">
    <property type="entry name" value="DIGUANYLATE CYCLASE DGCE-RELATED"/>
    <property type="match status" value="1"/>
</dbReference>
<proteinExistence type="predicted"/>
<name>A0A2T5MGE0_9GAMM</name>
<protein>
    <recommendedName>
        <fullName evidence="8">Diguanylate cyclase</fullName>
    </recommendedName>
</protein>
<dbReference type="CDD" id="cd00130">
    <property type="entry name" value="PAS"/>
    <property type="match status" value="1"/>
</dbReference>
<dbReference type="Gene3D" id="3.30.70.270">
    <property type="match status" value="1"/>
</dbReference>